<dbReference type="GO" id="GO:0016567">
    <property type="term" value="P:protein ubiquitination"/>
    <property type="evidence" value="ECO:0000318"/>
    <property type="project" value="GO_Central"/>
</dbReference>
<evidence type="ECO:0000256" key="8">
    <source>
        <dbReference type="ARBA" id="ARBA00022786"/>
    </source>
</evidence>
<dbReference type="GO" id="GO:0061630">
    <property type="term" value="F:ubiquitin protein ligase activity"/>
    <property type="evidence" value="ECO:0000318"/>
    <property type="project" value="GO_Central"/>
</dbReference>
<keyword evidence="4" id="KW-0808">Transferase</keyword>
<dbReference type="PROSITE" id="PS50089">
    <property type="entry name" value="ZF_RING_2"/>
    <property type="match status" value="1"/>
</dbReference>
<organism evidence="14">
    <name type="scientific">Solanum lycopersicum</name>
    <name type="common">Tomato</name>
    <name type="synonym">Lycopersicon esculentum</name>
    <dbReference type="NCBI Taxonomy" id="4081"/>
    <lineage>
        <taxon>Eukaryota</taxon>
        <taxon>Viridiplantae</taxon>
        <taxon>Streptophyta</taxon>
        <taxon>Embryophyta</taxon>
        <taxon>Tracheophyta</taxon>
        <taxon>Spermatophyta</taxon>
        <taxon>Magnoliopsida</taxon>
        <taxon>eudicotyledons</taxon>
        <taxon>Gunneridae</taxon>
        <taxon>Pentapetalae</taxon>
        <taxon>asterids</taxon>
        <taxon>lamiids</taxon>
        <taxon>Solanales</taxon>
        <taxon>Solanaceae</taxon>
        <taxon>Solanoideae</taxon>
        <taxon>Solaneae</taxon>
        <taxon>Solanum</taxon>
        <taxon>Solanum subgen. Lycopersicon</taxon>
    </lineage>
</organism>
<protein>
    <recommendedName>
        <fullName evidence="3">RING-type E3 ubiquitin transferase</fullName>
        <ecNumber evidence="3">2.3.2.27</ecNumber>
    </recommendedName>
</protein>
<evidence type="ECO:0000313" key="14">
    <source>
        <dbReference type="EnsemblPlants" id="Solyc04g054650.2.1"/>
    </source>
</evidence>
<dbReference type="InParanoid" id="A0A3Q7G5K3"/>
<dbReference type="SUPFAM" id="SSF57850">
    <property type="entry name" value="RING/U-box"/>
    <property type="match status" value="1"/>
</dbReference>
<evidence type="ECO:0000256" key="11">
    <source>
        <dbReference type="ARBA" id="ARBA00025721"/>
    </source>
</evidence>
<sequence length="557" mass="63940">MKLSRDPTDNKLIEQELEISKQYGKQTGARDQFLKQKEKIQWIQEGDQNTKFYHNYIKARRNTNRIFGVKDKHGERQEGMEEISEAFLEYYSELLGQSNKERKHACREIIIKGSLVNKLPGPDEYWSQFFKDNWEIVGKDVVKGVMEFFRTKKMLTGMNDTTITLIVMLNRWGLQTNIMLQYYIQDNFKNTEDSAASNNIEQSKWFCGGKGDYQSALLMLRYMKSFSGASELTNNAIKSNIFSANMEQQELNDLCEVSGYAKRKLPFRYLGVPVSAKRLSPEDCEVLVERMASRVRTWVSRNLSYAGGVQFVNSVLMHMHSYWATIFMLPKKVLKDITTICRNYIWSGKATTNRPPLPKREAGLCQMEPSSNCNIFLNVAEKEDNLWGRLTPMKESLFPPITIQFKKGLSQKFRQSSGTGIDISMFGEAELCNADIYELAVKAEALEDGNITQAVFEKEKGEFKIRVVKQVNGMRYELQEIYGIGNSVDKDFDGNDNGKECVVCLSEARDTTVLPCRHMCICSGSAQVLRFQTNRCPICRQPVERFLEIKVSEASEE</sequence>
<dbReference type="InterPro" id="IPR058981">
    <property type="entry name" value="MGRN1/RNF157-like_N"/>
</dbReference>
<dbReference type="PANTHER" id="PTHR22996">
    <property type="entry name" value="MAHOGUNIN"/>
    <property type="match status" value="1"/>
</dbReference>
<keyword evidence="10" id="KW-0449">Lipoprotein</keyword>
<dbReference type="OMA" id="AIFHAST"/>
<evidence type="ECO:0000256" key="1">
    <source>
        <dbReference type="ARBA" id="ARBA00000900"/>
    </source>
</evidence>
<keyword evidence="15" id="KW-1185">Reference proteome</keyword>
<reference evidence="14" key="1">
    <citation type="journal article" date="2012" name="Nature">
        <title>The tomato genome sequence provides insights into fleshy fruit evolution.</title>
        <authorList>
            <consortium name="Tomato Genome Consortium"/>
        </authorList>
    </citation>
    <scope>NUCLEOTIDE SEQUENCE [LARGE SCALE GENOMIC DNA]</scope>
    <source>
        <strain evidence="14">cv. Heinz 1706</strain>
    </source>
</reference>
<evidence type="ECO:0000259" key="13">
    <source>
        <dbReference type="PROSITE" id="PS50089"/>
    </source>
</evidence>
<dbReference type="GO" id="GO:0008270">
    <property type="term" value="F:zinc ion binding"/>
    <property type="evidence" value="ECO:0007669"/>
    <property type="project" value="UniProtKB-KW"/>
</dbReference>
<evidence type="ECO:0000256" key="5">
    <source>
        <dbReference type="ARBA" id="ARBA00022707"/>
    </source>
</evidence>
<dbReference type="Proteomes" id="UP000004994">
    <property type="component" value="Chromosome 4"/>
</dbReference>
<comment type="pathway">
    <text evidence="2">Protein modification; protein ubiquitination.</text>
</comment>
<name>A0A3Q7G5K3_SOLLC</name>
<dbReference type="InterPro" id="IPR001841">
    <property type="entry name" value="Znf_RING"/>
</dbReference>
<evidence type="ECO:0000313" key="15">
    <source>
        <dbReference type="Proteomes" id="UP000004994"/>
    </source>
</evidence>
<dbReference type="CDD" id="cd16789">
    <property type="entry name" value="mRING-HC-C3HC5_MGRN1-like"/>
    <property type="match status" value="1"/>
</dbReference>
<dbReference type="Gene3D" id="3.30.40.10">
    <property type="entry name" value="Zinc/RING finger domain, C3HC4 (zinc finger)"/>
    <property type="match status" value="1"/>
</dbReference>
<keyword evidence="7 12" id="KW-0863">Zinc-finger</keyword>
<evidence type="ECO:0000256" key="7">
    <source>
        <dbReference type="ARBA" id="ARBA00022771"/>
    </source>
</evidence>
<feature type="domain" description="RING-type" evidence="13">
    <location>
        <begin position="501"/>
        <end position="540"/>
    </location>
</feature>
<dbReference type="PANTHER" id="PTHR22996:SF17">
    <property type="entry name" value="RING-TYPE E3 UBIQUITIN TRANSFERASE"/>
    <property type="match status" value="1"/>
</dbReference>
<keyword evidence="9" id="KW-0862">Zinc</keyword>
<dbReference type="InterPro" id="IPR045194">
    <property type="entry name" value="MGRN1/RNF157-like"/>
</dbReference>
<dbReference type="Gramene" id="Solyc04g054650.2.1">
    <property type="protein sequence ID" value="Solyc04g054650.2.1"/>
    <property type="gene ID" value="Solyc04g054650.2"/>
</dbReference>
<accession>A0A3Q7G5K3</accession>
<dbReference type="Pfam" id="PF26192">
    <property type="entry name" value="RNF157-like_N"/>
    <property type="match status" value="1"/>
</dbReference>
<dbReference type="Pfam" id="PF13920">
    <property type="entry name" value="zf-C3HC4_3"/>
    <property type="match status" value="1"/>
</dbReference>
<evidence type="ECO:0000256" key="12">
    <source>
        <dbReference type="PROSITE-ProRule" id="PRU00175"/>
    </source>
</evidence>
<comment type="similarity">
    <text evidence="11">Belongs to the RING-type zinc finger family. LOG2 subfamily.</text>
</comment>
<evidence type="ECO:0000256" key="3">
    <source>
        <dbReference type="ARBA" id="ARBA00012483"/>
    </source>
</evidence>
<evidence type="ECO:0000256" key="2">
    <source>
        <dbReference type="ARBA" id="ARBA00004906"/>
    </source>
</evidence>
<evidence type="ECO:0000256" key="4">
    <source>
        <dbReference type="ARBA" id="ARBA00022679"/>
    </source>
</evidence>
<dbReference type="InterPro" id="IPR045195">
    <property type="entry name" value="LOG2-like_mRING_C3HC5"/>
</dbReference>
<dbReference type="EnsemblPlants" id="Solyc04g054650.2.1">
    <property type="protein sequence ID" value="Solyc04g054650.2.1"/>
    <property type="gene ID" value="Solyc04g054650.2"/>
</dbReference>
<evidence type="ECO:0000256" key="6">
    <source>
        <dbReference type="ARBA" id="ARBA00022723"/>
    </source>
</evidence>
<dbReference type="AlphaFoldDB" id="A0A3Q7G5K3"/>
<reference evidence="14" key="2">
    <citation type="submission" date="2019-01" db="UniProtKB">
        <authorList>
            <consortium name="EnsemblPlants"/>
        </authorList>
    </citation>
    <scope>IDENTIFICATION</scope>
    <source>
        <strain evidence="14">cv. Heinz 1706</strain>
    </source>
</reference>
<keyword evidence="6" id="KW-0479">Metal-binding</keyword>
<dbReference type="InterPro" id="IPR013083">
    <property type="entry name" value="Znf_RING/FYVE/PHD"/>
</dbReference>
<proteinExistence type="inferred from homology"/>
<keyword evidence="8" id="KW-0833">Ubl conjugation pathway</keyword>
<comment type="catalytic activity">
    <reaction evidence="1">
        <text>S-ubiquitinyl-[E2 ubiquitin-conjugating enzyme]-L-cysteine + [acceptor protein]-L-lysine = [E2 ubiquitin-conjugating enzyme]-L-cysteine + N(6)-ubiquitinyl-[acceptor protein]-L-lysine.</text>
        <dbReference type="EC" id="2.3.2.27"/>
    </reaction>
</comment>
<dbReference type="FunFam" id="3.30.40.10:FF:000115">
    <property type="entry name" value="probable E3 ubiquitin-protein ligase LOG2"/>
    <property type="match status" value="1"/>
</dbReference>
<evidence type="ECO:0000256" key="9">
    <source>
        <dbReference type="ARBA" id="ARBA00022833"/>
    </source>
</evidence>
<dbReference type="EC" id="2.3.2.27" evidence="3"/>
<keyword evidence="5" id="KW-0519">Myristate</keyword>
<evidence type="ECO:0000256" key="10">
    <source>
        <dbReference type="ARBA" id="ARBA00023288"/>
    </source>
</evidence>